<name>A0ABW2CFS5_9ACTN</name>
<feature type="transmembrane region" description="Helical" evidence="2">
    <location>
        <begin position="93"/>
        <end position="116"/>
    </location>
</feature>
<organism evidence="3 4">
    <name type="scientific">Actinomadura yumaensis</name>
    <dbReference type="NCBI Taxonomy" id="111807"/>
    <lineage>
        <taxon>Bacteria</taxon>
        <taxon>Bacillati</taxon>
        <taxon>Actinomycetota</taxon>
        <taxon>Actinomycetes</taxon>
        <taxon>Streptosporangiales</taxon>
        <taxon>Thermomonosporaceae</taxon>
        <taxon>Actinomadura</taxon>
    </lineage>
</organism>
<evidence type="ECO:0000256" key="1">
    <source>
        <dbReference type="ARBA" id="ARBA00005698"/>
    </source>
</evidence>
<comment type="catalytic activity">
    <reaction evidence="2">
        <text>a quinone + NADH + 5 H(+)(in) = a quinol + NAD(+) + 4 H(+)(out)</text>
        <dbReference type="Rhea" id="RHEA:57888"/>
        <dbReference type="ChEBI" id="CHEBI:15378"/>
        <dbReference type="ChEBI" id="CHEBI:24646"/>
        <dbReference type="ChEBI" id="CHEBI:57540"/>
        <dbReference type="ChEBI" id="CHEBI:57945"/>
        <dbReference type="ChEBI" id="CHEBI:132124"/>
    </reaction>
</comment>
<dbReference type="RefSeq" id="WP_160821776.1">
    <property type="nucleotide sequence ID" value="NZ_JBHSXE010000001.1"/>
</dbReference>
<dbReference type="InterPro" id="IPR001457">
    <property type="entry name" value="NADH_UbQ/plastoQ_OxRdtase_su6"/>
</dbReference>
<dbReference type="EC" id="7.1.1.-" evidence="2"/>
<dbReference type="PANTHER" id="PTHR33269:SF17">
    <property type="entry name" value="NADH-UBIQUINONE OXIDOREDUCTASE CHAIN 6"/>
    <property type="match status" value="1"/>
</dbReference>
<evidence type="ECO:0000313" key="3">
    <source>
        <dbReference type="EMBL" id="MFC6879855.1"/>
    </source>
</evidence>
<feature type="transmembrane region" description="Helical" evidence="2">
    <location>
        <begin position="31"/>
        <end position="49"/>
    </location>
</feature>
<keyword evidence="2" id="KW-0812">Transmembrane</keyword>
<evidence type="ECO:0000313" key="4">
    <source>
        <dbReference type="Proteomes" id="UP001596380"/>
    </source>
</evidence>
<comment type="caution">
    <text evidence="3">The sequence shown here is derived from an EMBL/GenBank/DDBJ whole genome shotgun (WGS) entry which is preliminary data.</text>
</comment>
<sequence length="180" mass="18260">MTGQDAVFLLLGAVAVGSGALCVTTRQIVHAALWLVVSFGALAGGYLVLTAEFVAWVQVLIYVGAVVVLLLFGIMLTRAPIGADADLDSGNRWIALGVALATAALLVTVMVLGFGGAHRPVDAGGGSADQLGASVFRTWVLPFEVLSVLLLASLVGAIVLSRSDIGARSDDGNGAEEGEG</sequence>
<comment type="similarity">
    <text evidence="1 2">Belongs to the complex I subunit 6 family.</text>
</comment>
<comment type="subcellular location">
    <subcellularLocation>
        <location evidence="2">Cell membrane</location>
        <topology evidence="2">Multi-pass membrane protein</topology>
    </subcellularLocation>
</comment>
<proteinExistence type="inferred from homology"/>
<feature type="transmembrane region" description="Helical" evidence="2">
    <location>
        <begin position="136"/>
        <end position="160"/>
    </location>
</feature>
<protein>
    <recommendedName>
        <fullName evidence="2">NADH-quinone oxidoreductase subunit J</fullName>
        <ecNumber evidence="2">7.1.1.-</ecNumber>
    </recommendedName>
</protein>
<dbReference type="PANTHER" id="PTHR33269">
    <property type="entry name" value="NADH-UBIQUINONE OXIDOREDUCTASE CHAIN 6"/>
    <property type="match status" value="1"/>
</dbReference>
<dbReference type="EMBL" id="JBHSXS010000003">
    <property type="protein sequence ID" value="MFC6879855.1"/>
    <property type="molecule type" value="Genomic_DNA"/>
</dbReference>
<keyword evidence="2" id="KW-0874">Quinone</keyword>
<dbReference type="InterPro" id="IPR042106">
    <property type="entry name" value="Nuo/plastoQ_OxRdtase_6_NuoJ"/>
</dbReference>
<keyword evidence="4" id="KW-1185">Reference proteome</keyword>
<evidence type="ECO:0000256" key="2">
    <source>
        <dbReference type="RuleBase" id="RU004429"/>
    </source>
</evidence>
<dbReference type="Gene3D" id="1.20.120.1200">
    <property type="entry name" value="NADH-ubiquinone/plastoquinone oxidoreductase chain 6, subunit NuoJ"/>
    <property type="match status" value="1"/>
</dbReference>
<keyword evidence="2" id="KW-1133">Transmembrane helix</keyword>
<keyword evidence="2" id="KW-0520">NAD</keyword>
<dbReference type="Pfam" id="PF00499">
    <property type="entry name" value="Oxidored_q3"/>
    <property type="match status" value="1"/>
</dbReference>
<gene>
    <name evidence="3" type="ORF">ACFQKB_08755</name>
</gene>
<keyword evidence="2" id="KW-1003">Cell membrane</keyword>
<feature type="transmembrane region" description="Helical" evidence="2">
    <location>
        <begin position="55"/>
        <end position="81"/>
    </location>
</feature>
<accession>A0ABW2CFS5</accession>
<comment type="function">
    <text evidence="2">NDH-1 shuttles electrons from NADH, via FMN and iron-sulfur (Fe-S) centers, to quinones in the respiratory chain. Couples the redox reaction to proton translocation (for every two electrons transferred, four hydrogen ions are translocated across the cytoplasmic membrane), and thus conserves the redox energy in a proton gradient.</text>
</comment>
<dbReference type="Proteomes" id="UP001596380">
    <property type="component" value="Unassembled WGS sequence"/>
</dbReference>
<reference evidence="4" key="1">
    <citation type="journal article" date="2019" name="Int. J. Syst. Evol. Microbiol.">
        <title>The Global Catalogue of Microorganisms (GCM) 10K type strain sequencing project: providing services to taxonomists for standard genome sequencing and annotation.</title>
        <authorList>
            <consortium name="The Broad Institute Genomics Platform"/>
            <consortium name="The Broad Institute Genome Sequencing Center for Infectious Disease"/>
            <person name="Wu L."/>
            <person name="Ma J."/>
        </authorList>
    </citation>
    <scope>NUCLEOTIDE SEQUENCE [LARGE SCALE GENOMIC DNA]</scope>
    <source>
        <strain evidence="4">JCM 3369</strain>
    </source>
</reference>
<keyword evidence="2" id="KW-0472">Membrane</keyword>
<feature type="transmembrane region" description="Helical" evidence="2">
    <location>
        <begin position="6"/>
        <end position="24"/>
    </location>
</feature>